<evidence type="ECO:0000313" key="3">
    <source>
        <dbReference type="Proteomes" id="UP000232688"/>
    </source>
</evidence>
<keyword evidence="1" id="KW-0812">Transmembrane</keyword>
<reference evidence="2 3" key="2">
    <citation type="submission" date="2017-10" db="EMBL/GenBank/DDBJ databases">
        <title>Genome analyses suggest a sexual origin of heterokaryosis in a supposedly ancient asexual fungus.</title>
        <authorList>
            <person name="Corradi N."/>
            <person name="Sedzielewska K."/>
            <person name="Noel J."/>
            <person name="Charron P."/>
            <person name="Farinelli L."/>
            <person name="Marton T."/>
            <person name="Kruger M."/>
            <person name="Pelin A."/>
            <person name="Brachmann A."/>
            <person name="Corradi N."/>
        </authorList>
    </citation>
    <scope>NUCLEOTIDE SEQUENCE [LARGE SCALE GENOMIC DNA]</scope>
    <source>
        <strain evidence="2 3">A1</strain>
    </source>
</reference>
<accession>A0A2N0RFM7</accession>
<dbReference type="InterPro" id="IPR027417">
    <property type="entry name" value="P-loop_NTPase"/>
</dbReference>
<proteinExistence type="predicted"/>
<dbReference type="PANTHER" id="PTHR36168">
    <property type="entry name" value="CHROMOSOME 1, WHOLE GENOME SHOTGUN SEQUENCE"/>
    <property type="match status" value="1"/>
</dbReference>
<dbReference type="SUPFAM" id="SSF52540">
    <property type="entry name" value="P-loop containing nucleoside triphosphate hydrolases"/>
    <property type="match status" value="1"/>
</dbReference>
<dbReference type="VEuPathDB" id="FungiDB:RhiirA1_522901"/>
<dbReference type="Gene3D" id="3.40.50.300">
    <property type="entry name" value="P-loop containing nucleotide triphosphate hydrolases"/>
    <property type="match status" value="1"/>
</dbReference>
<reference evidence="2 3" key="1">
    <citation type="submission" date="2017-10" db="EMBL/GenBank/DDBJ databases">
        <title>Extensive intraspecific genome diversity in a model arbuscular mycorrhizal fungus.</title>
        <authorList>
            <person name="Chen E.C.H."/>
            <person name="Morin E."/>
            <person name="Baudet D."/>
            <person name="Noel J."/>
            <person name="Ndikumana S."/>
            <person name="Charron P."/>
            <person name="St-Onge C."/>
            <person name="Giorgi J."/>
            <person name="Grigoriev I.V."/>
            <person name="Roux C."/>
            <person name="Martin F.M."/>
            <person name="Corradi N."/>
        </authorList>
    </citation>
    <scope>NUCLEOTIDE SEQUENCE [LARGE SCALE GENOMIC DNA]</scope>
    <source>
        <strain evidence="2 3">A1</strain>
    </source>
</reference>
<dbReference type="VEuPathDB" id="FungiDB:RhiirFUN_003461"/>
<evidence type="ECO:0000313" key="2">
    <source>
        <dbReference type="EMBL" id="PKC62076.1"/>
    </source>
</evidence>
<protein>
    <recommendedName>
        <fullName evidence="4">ATPase domain-containing protein</fullName>
    </recommendedName>
</protein>
<name>A0A2N0RFM7_9GLOM</name>
<dbReference type="EMBL" id="LLXH01000901">
    <property type="protein sequence ID" value="PKC62076.1"/>
    <property type="molecule type" value="Genomic_DNA"/>
</dbReference>
<evidence type="ECO:0008006" key="4">
    <source>
        <dbReference type="Google" id="ProtNLM"/>
    </source>
</evidence>
<keyword evidence="1" id="KW-0472">Membrane</keyword>
<keyword evidence="1" id="KW-1133">Transmembrane helix</keyword>
<dbReference type="VEuPathDB" id="FungiDB:FUN_021617"/>
<dbReference type="Proteomes" id="UP000232688">
    <property type="component" value="Unassembled WGS sequence"/>
</dbReference>
<gene>
    <name evidence="2" type="ORF">RhiirA1_522901</name>
</gene>
<feature type="transmembrane region" description="Helical" evidence="1">
    <location>
        <begin position="66"/>
        <end position="86"/>
    </location>
</feature>
<evidence type="ECO:0000256" key="1">
    <source>
        <dbReference type="SAM" id="Phobius"/>
    </source>
</evidence>
<sequence>MLNRILRNKAQLYLKRDNHALLRRFYTLNSQRNTSSLVKGNEKIPKFRLMHTDIYNNIHEKRSRRFMLISCLLGSGALLSILNYMIKEGFVEEETGKTEEVKKETNEIFEDQEDQRNIVKLIGDRDKPAKSYYLLFGPRGVGKTVLTTLAATKYAKKGVLHIESSDEHSFTKNLSREMKKINYLDYLWITCFPYNYPYLDWEKVFHKFEKNAEKKKRNENHTPLLIIDNVSHSYFHHNMLQTIAKAATEHDNYNVMFVTNDQKTLEYLLDGDTESRMEIIYLGDLNKDVALSYLRKHKIDADTAEKIYEVVGGRIIDLSQAINHFERNDEDKNSLNDYLNMKTNSIFKKLDNHRYNKSHLEFLRNHAHQTFSRSESIRNGLLGYELDELESKNILTVAKNLKFTFGSPATKYVFDNLLQQ</sequence>
<dbReference type="PANTHER" id="PTHR36168:SF1">
    <property type="entry name" value="ORC1-LIKE AAA ATPASE DOMAIN-CONTAINING PROTEIN"/>
    <property type="match status" value="1"/>
</dbReference>
<organism evidence="2 3">
    <name type="scientific">Rhizophagus irregularis</name>
    <dbReference type="NCBI Taxonomy" id="588596"/>
    <lineage>
        <taxon>Eukaryota</taxon>
        <taxon>Fungi</taxon>
        <taxon>Fungi incertae sedis</taxon>
        <taxon>Mucoromycota</taxon>
        <taxon>Glomeromycotina</taxon>
        <taxon>Glomeromycetes</taxon>
        <taxon>Glomerales</taxon>
        <taxon>Glomeraceae</taxon>
        <taxon>Rhizophagus</taxon>
    </lineage>
</organism>
<dbReference type="AlphaFoldDB" id="A0A2N0RFM7"/>
<comment type="caution">
    <text evidence="2">The sequence shown here is derived from an EMBL/GenBank/DDBJ whole genome shotgun (WGS) entry which is preliminary data.</text>
</comment>